<organism evidence="3 4">
    <name type="scientific">Nannochloropsis gaditana</name>
    <dbReference type="NCBI Taxonomy" id="72520"/>
    <lineage>
        <taxon>Eukaryota</taxon>
        <taxon>Sar</taxon>
        <taxon>Stramenopiles</taxon>
        <taxon>Ochrophyta</taxon>
        <taxon>Eustigmatophyceae</taxon>
        <taxon>Eustigmatales</taxon>
        <taxon>Monodopsidaceae</taxon>
        <taxon>Nannochloropsis</taxon>
    </lineage>
</organism>
<feature type="region of interest" description="Disordered" evidence="1">
    <location>
        <begin position="204"/>
        <end position="263"/>
    </location>
</feature>
<feature type="compositionally biased region" description="Basic and acidic residues" evidence="1">
    <location>
        <begin position="220"/>
        <end position="262"/>
    </location>
</feature>
<feature type="signal peptide" evidence="2">
    <location>
        <begin position="1"/>
        <end position="20"/>
    </location>
</feature>
<protein>
    <submittedName>
        <fullName evidence="3">Uncharacterized protein</fullName>
    </submittedName>
</protein>
<evidence type="ECO:0000256" key="2">
    <source>
        <dbReference type="SAM" id="SignalP"/>
    </source>
</evidence>
<keyword evidence="4" id="KW-1185">Reference proteome</keyword>
<sequence length="276" mass="32107">MRHRHFQFLMSLVTFSVCLPSKILHMAFLSQMPLSTAQRTRPFPKLARNTSIGPSGLPLFKDIESMHPKEIYKLVMDNEYNKDRLYIIAMMLTGEIIRLRDQVRMEKSSRKVDISRGHATAMKWQTEVAHQKIKILSQEVKIGNFETQISMLKMANQALIEEFTSFEKDIKEIVERKDEDLKKRRGDMPANKKGEALLEDLEKDYNHDEVGNDEEDGHNDEDKGNEEGKGEGGDRNEREKRREKDIKGGDIWKKIPNIEKDPILTNLERLAQKLEE</sequence>
<reference evidence="3 4" key="1">
    <citation type="journal article" date="2014" name="Mol. Plant">
        <title>Chromosome Scale Genome Assembly and Transcriptome Profiling of Nannochloropsis gaditana in Nitrogen Depletion.</title>
        <authorList>
            <person name="Corteggiani Carpinelli E."/>
            <person name="Telatin A."/>
            <person name="Vitulo N."/>
            <person name="Forcato C."/>
            <person name="D'Angelo M."/>
            <person name="Schiavon R."/>
            <person name="Vezzi A."/>
            <person name="Giacometti G.M."/>
            <person name="Morosinotto T."/>
            <person name="Valle G."/>
        </authorList>
    </citation>
    <scope>NUCLEOTIDE SEQUENCE [LARGE SCALE GENOMIC DNA]</scope>
    <source>
        <strain evidence="3 4">B-31</strain>
    </source>
</reference>
<evidence type="ECO:0000313" key="4">
    <source>
        <dbReference type="Proteomes" id="UP000019335"/>
    </source>
</evidence>
<proteinExistence type="predicted"/>
<accession>W7TLI4</accession>
<dbReference type="EMBL" id="AZIL01000567">
    <property type="protein sequence ID" value="EWM26912.1"/>
    <property type="molecule type" value="Genomic_DNA"/>
</dbReference>
<dbReference type="AlphaFoldDB" id="W7TLI4"/>
<evidence type="ECO:0000256" key="1">
    <source>
        <dbReference type="SAM" id="MobiDB-lite"/>
    </source>
</evidence>
<name>W7TLI4_9STRA</name>
<gene>
    <name evidence="3" type="ORF">Naga_100103g6</name>
</gene>
<evidence type="ECO:0000313" key="3">
    <source>
        <dbReference type="EMBL" id="EWM26912.1"/>
    </source>
</evidence>
<dbReference type="Proteomes" id="UP000019335">
    <property type="component" value="Chromosome 8"/>
</dbReference>
<feature type="chain" id="PRO_5004904377" evidence="2">
    <location>
        <begin position="21"/>
        <end position="276"/>
    </location>
</feature>
<comment type="caution">
    <text evidence="3">The sequence shown here is derived from an EMBL/GenBank/DDBJ whole genome shotgun (WGS) entry which is preliminary data.</text>
</comment>
<keyword evidence="2" id="KW-0732">Signal</keyword>